<evidence type="ECO:0000313" key="2">
    <source>
        <dbReference type="EMBL" id="CAB4171454.1"/>
    </source>
</evidence>
<dbReference type="EMBL" id="LR797284">
    <property type="protein sequence ID" value="CAB4199216.1"/>
    <property type="molecule type" value="Genomic_DNA"/>
</dbReference>
<evidence type="ECO:0000313" key="1">
    <source>
        <dbReference type="EMBL" id="CAB4165436.1"/>
    </source>
</evidence>
<protein>
    <submittedName>
        <fullName evidence="1">Uncharacterized protein</fullName>
    </submittedName>
</protein>
<dbReference type="EMBL" id="LR796866">
    <property type="protein sequence ID" value="CAB4171454.1"/>
    <property type="molecule type" value="Genomic_DNA"/>
</dbReference>
<proteinExistence type="predicted"/>
<dbReference type="EMBL" id="LR796950">
    <property type="protein sequence ID" value="CAB4177437.1"/>
    <property type="molecule type" value="Genomic_DNA"/>
</dbReference>
<organism evidence="1">
    <name type="scientific">uncultured Caudovirales phage</name>
    <dbReference type="NCBI Taxonomy" id="2100421"/>
    <lineage>
        <taxon>Viruses</taxon>
        <taxon>Duplodnaviria</taxon>
        <taxon>Heunggongvirae</taxon>
        <taxon>Uroviricota</taxon>
        <taxon>Caudoviricetes</taxon>
        <taxon>Peduoviridae</taxon>
        <taxon>Maltschvirus</taxon>
        <taxon>Maltschvirus maltsch</taxon>
    </lineage>
</organism>
<dbReference type="EMBL" id="LR796778">
    <property type="protein sequence ID" value="CAB4165436.1"/>
    <property type="molecule type" value="Genomic_DNA"/>
</dbReference>
<dbReference type="EMBL" id="LR797462">
    <property type="protein sequence ID" value="CAB4218034.1"/>
    <property type="molecule type" value="Genomic_DNA"/>
</dbReference>
<name>A0A6J5P633_9CAUD</name>
<sequence>MISEEQMLKPLDPEYNPFDEKWYTATHSEYSRVKKAELLLKQERNRQNQKTRYYYLKELNKKNQ</sequence>
<evidence type="ECO:0000313" key="6">
    <source>
        <dbReference type="EMBL" id="CAB4218034.1"/>
    </source>
</evidence>
<dbReference type="EMBL" id="LR797398">
    <property type="protein sequence ID" value="CAB4213396.1"/>
    <property type="molecule type" value="Genomic_DNA"/>
</dbReference>
<evidence type="ECO:0000313" key="4">
    <source>
        <dbReference type="EMBL" id="CAB4199216.1"/>
    </source>
</evidence>
<evidence type="ECO:0000313" key="3">
    <source>
        <dbReference type="EMBL" id="CAB4177437.1"/>
    </source>
</evidence>
<accession>A0A6J5P633</accession>
<gene>
    <name evidence="3" type="ORF">UFOVP1001_49</name>
    <name evidence="4" type="ORF">UFOVP1338_27</name>
    <name evidence="5" type="ORF">UFOVP1447_22</name>
    <name evidence="6" type="ORF">UFOVP1599_18</name>
    <name evidence="1" type="ORF">UFOVP827_46</name>
    <name evidence="2" type="ORF">UFOVP916_25</name>
</gene>
<reference evidence="1" key="1">
    <citation type="submission" date="2020-04" db="EMBL/GenBank/DDBJ databases">
        <authorList>
            <person name="Chiriac C."/>
            <person name="Salcher M."/>
            <person name="Ghai R."/>
            <person name="Kavagutti S V."/>
        </authorList>
    </citation>
    <scope>NUCLEOTIDE SEQUENCE</scope>
</reference>
<evidence type="ECO:0000313" key="5">
    <source>
        <dbReference type="EMBL" id="CAB4213396.1"/>
    </source>
</evidence>